<evidence type="ECO:0000256" key="10">
    <source>
        <dbReference type="SAM" id="MobiDB-lite"/>
    </source>
</evidence>
<keyword evidence="5 9" id="KW-0297">G-protein coupled receptor</keyword>
<protein>
    <submittedName>
        <fullName evidence="12">5-hydroxytryptamine receptor 7-like</fullName>
    </submittedName>
</protein>
<keyword evidence="13" id="KW-1185">Reference proteome</keyword>
<comment type="subcellular location">
    <subcellularLocation>
        <location evidence="1">Cell membrane</location>
        <topology evidence="1">Multi-pass membrane protein</topology>
    </subcellularLocation>
</comment>
<dbReference type="PANTHER" id="PTHR24249">
    <property type="entry name" value="HISTAMINE RECEPTOR-RELATED G-PROTEIN COUPLED RECEPTOR"/>
    <property type="match status" value="1"/>
</dbReference>
<dbReference type="PANTHER" id="PTHR24249:SF372">
    <property type="entry name" value="G-PROTEIN COUPLED RECEPTORS FAMILY 1 PROFILE DOMAIN-CONTAINING PROTEIN"/>
    <property type="match status" value="1"/>
</dbReference>
<sequence length="260" mass="29735">TEPLVPCLMVLYVTILFFGVSMITVALISTDRFIAIRWPFLYVQCFTRGSVLTTIMFSWIFMVIFSSIPYLGAAVKPDIPTKFCFYSQYLSQAYLLAMFSLINILIIIILLFTNIYLLKQTLRHILKIKSQVVPMAWDETSQNRSEEVTQNSTNQGTAQPSFEPPSGRTRARYHREIKATRVTIAVVGFTIVLTTPIMVIDVVSIWCPTCSPSIITRIAVAMAYANSCVNPWIFAGFNKLYRETYFEVLKRLRNFLLCRS</sequence>
<reference evidence="12" key="1">
    <citation type="submission" date="2020-04" db="EMBL/GenBank/DDBJ databases">
        <authorList>
            <person name="Alioto T."/>
            <person name="Alioto T."/>
            <person name="Gomez Garrido J."/>
        </authorList>
    </citation>
    <scope>NUCLEOTIDE SEQUENCE</scope>
    <source>
        <strain evidence="12">A484AB</strain>
    </source>
</reference>
<dbReference type="GO" id="GO:0005886">
    <property type="term" value="C:plasma membrane"/>
    <property type="evidence" value="ECO:0007669"/>
    <property type="project" value="UniProtKB-SubCell"/>
</dbReference>
<dbReference type="GO" id="GO:0004930">
    <property type="term" value="F:G protein-coupled receptor activity"/>
    <property type="evidence" value="ECO:0007669"/>
    <property type="project" value="UniProtKB-KW"/>
</dbReference>
<feature type="non-terminal residue" evidence="12">
    <location>
        <position position="260"/>
    </location>
</feature>
<accession>A0A6S7KXG4</accession>
<dbReference type="PRINTS" id="PR00237">
    <property type="entry name" value="GPCRRHODOPSN"/>
</dbReference>
<keyword evidence="8 9" id="KW-0807">Transducer</keyword>
<evidence type="ECO:0000313" key="13">
    <source>
        <dbReference type="Proteomes" id="UP001152795"/>
    </source>
</evidence>
<organism evidence="12 13">
    <name type="scientific">Paramuricea clavata</name>
    <name type="common">Red gorgonian</name>
    <name type="synonym">Violescent sea-whip</name>
    <dbReference type="NCBI Taxonomy" id="317549"/>
    <lineage>
        <taxon>Eukaryota</taxon>
        <taxon>Metazoa</taxon>
        <taxon>Cnidaria</taxon>
        <taxon>Anthozoa</taxon>
        <taxon>Octocorallia</taxon>
        <taxon>Malacalcyonacea</taxon>
        <taxon>Plexauridae</taxon>
        <taxon>Paramuricea</taxon>
    </lineage>
</organism>
<evidence type="ECO:0000313" key="12">
    <source>
        <dbReference type="EMBL" id="CAB4031192.1"/>
    </source>
</evidence>
<proteinExistence type="inferred from homology"/>
<dbReference type="AlphaFoldDB" id="A0A6S7KXG4"/>
<keyword evidence="2" id="KW-1003">Cell membrane</keyword>
<evidence type="ECO:0000256" key="5">
    <source>
        <dbReference type="ARBA" id="ARBA00023040"/>
    </source>
</evidence>
<gene>
    <name evidence="12" type="ORF">PACLA_8A089773</name>
</gene>
<comment type="similarity">
    <text evidence="9">Belongs to the G-protein coupled receptor 1 family.</text>
</comment>
<feature type="region of interest" description="Disordered" evidence="10">
    <location>
        <begin position="143"/>
        <end position="168"/>
    </location>
</feature>
<dbReference type="InterPro" id="IPR017452">
    <property type="entry name" value="GPCR_Rhodpsn_7TM"/>
</dbReference>
<dbReference type="Gene3D" id="1.20.1070.10">
    <property type="entry name" value="Rhodopsin 7-helix transmembrane proteins"/>
    <property type="match status" value="1"/>
</dbReference>
<name>A0A6S7KXG4_PARCT</name>
<feature type="transmembrane region" description="Helical" evidence="11">
    <location>
        <begin position="93"/>
        <end position="118"/>
    </location>
</feature>
<comment type="caution">
    <text evidence="12">The sequence shown here is derived from an EMBL/GenBank/DDBJ whole genome shotgun (WGS) entry which is preliminary data.</text>
</comment>
<evidence type="ECO:0000256" key="3">
    <source>
        <dbReference type="ARBA" id="ARBA00022692"/>
    </source>
</evidence>
<feature type="transmembrane region" description="Helical" evidence="11">
    <location>
        <begin position="182"/>
        <end position="206"/>
    </location>
</feature>
<feature type="transmembrane region" description="Helical" evidence="11">
    <location>
        <begin position="51"/>
        <end position="73"/>
    </location>
</feature>
<evidence type="ECO:0000256" key="11">
    <source>
        <dbReference type="SAM" id="Phobius"/>
    </source>
</evidence>
<evidence type="ECO:0000256" key="1">
    <source>
        <dbReference type="ARBA" id="ARBA00004651"/>
    </source>
</evidence>
<evidence type="ECO:0000256" key="7">
    <source>
        <dbReference type="ARBA" id="ARBA00023170"/>
    </source>
</evidence>
<dbReference type="EMBL" id="CACRXK020017427">
    <property type="protein sequence ID" value="CAB4031192.1"/>
    <property type="molecule type" value="Genomic_DNA"/>
</dbReference>
<keyword evidence="3 9" id="KW-0812">Transmembrane</keyword>
<dbReference type="OrthoDB" id="5975661at2759"/>
<dbReference type="PROSITE" id="PS50262">
    <property type="entry name" value="G_PROTEIN_RECEP_F1_2"/>
    <property type="match status" value="1"/>
</dbReference>
<evidence type="ECO:0000256" key="6">
    <source>
        <dbReference type="ARBA" id="ARBA00023136"/>
    </source>
</evidence>
<dbReference type="Pfam" id="PF00001">
    <property type="entry name" value="7tm_1"/>
    <property type="match status" value="1"/>
</dbReference>
<evidence type="ECO:0000256" key="9">
    <source>
        <dbReference type="RuleBase" id="RU000688"/>
    </source>
</evidence>
<keyword evidence="6 11" id="KW-0472">Membrane</keyword>
<evidence type="ECO:0000256" key="2">
    <source>
        <dbReference type="ARBA" id="ARBA00022475"/>
    </source>
</evidence>
<evidence type="ECO:0000256" key="4">
    <source>
        <dbReference type="ARBA" id="ARBA00022989"/>
    </source>
</evidence>
<dbReference type="InterPro" id="IPR000276">
    <property type="entry name" value="GPCR_Rhodpsn"/>
</dbReference>
<dbReference type="InterPro" id="IPR050569">
    <property type="entry name" value="TAAR"/>
</dbReference>
<feature type="compositionally biased region" description="Polar residues" evidence="10">
    <location>
        <begin position="143"/>
        <end position="160"/>
    </location>
</feature>
<dbReference type="CDD" id="cd00637">
    <property type="entry name" value="7tm_classA_rhodopsin-like"/>
    <property type="match status" value="1"/>
</dbReference>
<keyword evidence="7 9" id="KW-0675">Receptor</keyword>
<dbReference type="SUPFAM" id="SSF81321">
    <property type="entry name" value="Family A G protein-coupled receptor-like"/>
    <property type="match status" value="1"/>
</dbReference>
<keyword evidence="4 11" id="KW-1133">Transmembrane helix</keyword>
<dbReference type="Proteomes" id="UP001152795">
    <property type="component" value="Unassembled WGS sequence"/>
</dbReference>
<dbReference type="PROSITE" id="PS00237">
    <property type="entry name" value="G_PROTEIN_RECEP_F1_1"/>
    <property type="match status" value="1"/>
</dbReference>
<feature type="transmembrane region" description="Helical" evidence="11">
    <location>
        <begin position="12"/>
        <end position="30"/>
    </location>
</feature>
<evidence type="ECO:0000256" key="8">
    <source>
        <dbReference type="ARBA" id="ARBA00023224"/>
    </source>
</evidence>